<evidence type="ECO:0000313" key="8">
    <source>
        <dbReference type="Proteomes" id="UP000246569"/>
    </source>
</evidence>
<evidence type="ECO:0000256" key="3">
    <source>
        <dbReference type="ARBA" id="ARBA00022505"/>
    </source>
</evidence>
<comment type="similarity">
    <text evidence="1 5">Belongs to the ModE family.</text>
</comment>
<organism evidence="7 8">
    <name type="scientific">Plasticicumulans acidivorans</name>
    <dbReference type="NCBI Taxonomy" id="886464"/>
    <lineage>
        <taxon>Bacteria</taxon>
        <taxon>Pseudomonadati</taxon>
        <taxon>Pseudomonadota</taxon>
        <taxon>Gammaproteobacteria</taxon>
        <taxon>Candidatus Competibacteraceae</taxon>
        <taxon>Plasticicumulans</taxon>
    </lineage>
</organism>
<sequence length="267" mass="29111">MPDTPPTELQADSRFWLEREGRPFLGHSRAELLEHIDATGSIAEAARAMGMSYKNAWDTVDAMNNLAEEALVERQKGGRHGGGSSLTEYGRRAVGLFRELERIHARLLSALAERRSEAAEAQALYLRLGLTVSASNQLLGRVREVLDNGRRHDVVLDIGGLPLRARLTRSAISRLSLAPERAVMALIKATTIKVYRHDIPQGDNVFRGVIESDGDSDHLAIRLNQGRVVYATGCVDAPRPPAAGTAVWVSIDPEDVMLAVADPALPL</sequence>
<gene>
    <name evidence="7" type="ORF">C7443_101100</name>
</gene>
<dbReference type="PROSITE" id="PS51866">
    <property type="entry name" value="MOP"/>
    <property type="match status" value="1"/>
</dbReference>
<feature type="domain" description="Mop" evidence="6">
    <location>
        <begin position="131"/>
        <end position="196"/>
    </location>
</feature>
<name>A0A317MZL5_9GAMM</name>
<dbReference type="Pfam" id="PF03459">
    <property type="entry name" value="TOBE"/>
    <property type="match status" value="1"/>
</dbReference>
<dbReference type="NCBIfam" id="TIGR00637">
    <property type="entry name" value="ModE_repress"/>
    <property type="match status" value="1"/>
</dbReference>
<dbReference type="InterPro" id="IPR036388">
    <property type="entry name" value="WH-like_DNA-bd_sf"/>
</dbReference>
<dbReference type="EMBL" id="QGTJ01000001">
    <property type="protein sequence ID" value="PWV65616.1"/>
    <property type="molecule type" value="Genomic_DNA"/>
</dbReference>
<dbReference type="PANTHER" id="PTHR30432">
    <property type="entry name" value="TRANSCRIPTIONAL REGULATOR MODE"/>
    <property type="match status" value="1"/>
</dbReference>
<protein>
    <submittedName>
        <fullName evidence="7">Molybdate transport system regulatory protein</fullName>
    </submittedName>
</protein>
<dbReference type="GO" id="GO:0015689">
    <property type="term" value="P:molybdate ion transport"/>
    <property type="evidence" value="ECO:0007669"/>
    <property type="project" value="UniProtKB-UniRule"/>
</dbReference>
<dbReference type="AlphaFoldDB" id="A0A317MZL5"/>
<reference evidence="7 8" key="1">
    <citation type="submission" date="2018-05" db="EMBL/GenBank/DDBJ databases">
        <title>Genomic Encyclopedia of Type Strains, Phase IV (KMG-IV): sequencing the most valuable type-strain genomes for metagenomic binning, comparative biology and taxonomic classification.</title>
        <authorList>
            <person name="Goeker M."/>
        </authorList>
    </citation>
    <scope>NUCLEOTIDE SEQUENCE [LARGE SCALE GENOMIC DNA]</scope>
    <source>
        <strain evidence="7 8">DSM 23606</strain>
    </source>
</reference>
<dbReference type="InterPro" id="IPR008995">
    <property type="entry name" value="Mo/tungstate-bd_C_term_dom"/>
</dbReference>
<dbReference type="Proteomes" id="UP000246569">
    <property type="component" value="Unassembled WGS sequence"/>
</dbReference>
<dbReference type="SUPFAM" id="SSF46785">
    <property type="entry name" value="Winged helix' DNA-binding domain"/>
    <property type="match status" value="1"/>
</dbReference>
<dbReference type="InterPro" id="IPR016462">
    <property type="entry name" value="ModE"/>
</dbReference>
<keyword evidence="3 5" id="KW-0500">Molybdenum</keyword>
<dbReference type="GO" id="GO:0030151">
    <property type="term" value="F:molybdenum ion binding"/>
    <property type="evidence" value="ECO:0007669"/>
    <property type="project" value="UniProtKB-UniRule"/>
</dbReference>
<keyword evidence="4" id="KW-0677">Repeat</keyword>
<evidence type="ECO:0000256" key="2">
    <source>
        <dbReference type="ARBA" id="ARBA00022448"/>
    </source>
</evidence>
<accession>A0A317MZL5</accession>
<proteinExistence type="inferred from homology"/>
<dbReference type="Gene3D" id="1.10.10.10">
    <property type="entry name" value="Winged helix-like DNA-binding domain superfamily/Winged helix DNA-binding domain"/>
    <property type="match status" value="1"/>
</dbReference>
<evidence type="ECO:0000259" key="6">
    <source>
        <dbReference type="PROSITE" id="PS51866"/>
    </source>
</evidence>
<evidence type="ECO:0000256" key="4">
    <source>
        <dbReference type="ARBA" id="ARBA00022737"/>
    </source>
</evidence>
<evidence type="ECO:0000313" key="7">
    <source>
        <dbReference type="EMBL" id="PWV65616.1"/>
    </source>
</evidence>
<dbReference type="InterPro" id="IPR036390">
    <property type="entry name" value="WH_DNA-bd_sf"/>
</dbReference>
<dbReference type="InterPro" id="IPR003725">
    <property type="entry name" value="ModE-bd_N"/>
</dbReference>
<dbReference type="InterPro" id="IPR004606">
    <property type="entry name" value="Mop_domain"/>
</dbReference>
<dbReference type="SUPFAM" id="SSF50331">
    <property type="entry name" value="MOP-like"/>
    <property type="match status" value="2"/>
</dbReference>
<comment type="caution">
    <text evidence="7">The sequence shown here is derived from an EMBL/GenBank/DDBJ whole genome shotgun (WGS) entry which is preliminary data.</text>
</comment>
<keyword evidence="2 5" id="KW-0813">Transport</keyword>
<dbReference type="InterPro" id="IPR005116">
    <property type="entry name" value="Transp-assoc_OB_typ1"/>
</dbReference>
<dbReference type="Gene3D" id="2.40.50.100">
    <property type="match status" value="1"/>
</dbReference>
<evidence type="ECO:0000256" key="5">
    <source>
        <dbReference type="PIRNR" id="PIRNR005763"/>
    </source>
</evidence>
<dbReference type="Pfam" id="PF00126">
    <property type="entry name" value="HTH_1"/>
    <property type="match status" value="1"/>
</dbReference>
<dbReference type="InterPro" id="IPR051815">
    <property type="entry name" value="Molybdate_resp_trans_reg"/>
</dbReference>
<keyword evidence="8" id="KW-1185">Reference proteome</keyword>
<dbReference type="RefSeq" id="WP_170123424.1">
    <property type="nucleotide sequence ID" value="NZ_QGTJ01000001.1"/>
</dbReference>
<evidence type="ECO:0000256" key="1">
    <source>
        <dbReference type="ARBA" id="ARBA00008110"/>
    </source>
</evidence>
<dbReference type="InterPro" id="IPR000847">
    <property type="entry name" value="LysR_HTH_N"/>
</dbReference>
<dbReference type="PIRSF" id="PIRSF005763">
    <property type="entry name" value="Txn_reg_ModE"/>
    <property type="match status" value="1"/>
</dbReference>
<dbReference type="PANTHER" id="PTHR30432:SF1">
    <property type="entry name" value="DNA-BINDING TRANSCRIPTIONAL DUAL REGULATOR MODE"/>
    <property type="match status" value="1"/>
</dbReference>
<dbReference type="GO" id="GO:0003700">
    <property type="term" value="F:DNA-binding transcription factor activity"/>
    <property type="evidence" value="ECO:0007669"/>
    <property type="project" value="InterPro"/>
</dbReference>